<evidence type="ECO:0000313" key="2">
    <source>
        <dbReference type="EMBL" id="AGV04706.1"/>
    </source>
</evidence>
<gene>
    <name evidence="2" type="primary">p44-35</name>
</gene>
<feature type="non-terminal residue" evidence="2">
    <location>
        <position position="139"/>
    </location>
</feature>
<reference evidence="2" key="1">
    <citation type="journal article" date="2013" name="Vet. Microbiol.">
        <title>Expression of p44 variant-specific antibodies in sheep persistently infected with Anaplasma phagocytophilum.</title>
        <authorList>
            <person name="Thomas R.J."/>
            <person name="Radford A.D."/>
            <person name="Birtles R.J."/>
            <person name="Woldehiwet Z."/>
        </authorList>
    </citation>
    <scope>NUCLEOTIDE SEQUENCE</scope>
    <source>
        <strain evidence="2">Old Sourhope</strain>
    </source>
</reference>
<dbReference type="EMBL" id="KF481650">
    <property type="protein sequence ID" value="AGV04706.1"/>
    <property type="molecule type" value="Genomic_DNA"/>
</dbReference>
<protein>
    <submittedName>
        <fullName evidence="2">p44-35</fullName>
    </submittedName>
</protein>
<feature type="non-terminal residue" evidence="2">
    <location>
        <position position="1"/>
    </location>
</feature>
<proteinExistence type="predicted"/>
<dbReference type="AlphaFoldDB" id="T2B3E7"/>
<feature type="region of interest" description="Disordered" evidence="1">
    <location>
        <begin position="90"/>
        <end position="115"/>
    </location>
</feature>
<name>T2B3E7_ANAPH</name>
<accession>T2B3E7</accession>
<sequence>ALAKTSGKDIVQFAKAVEISAPKIDKQVCVTKKKPSDGSTYAIYGEKTNNATRGENIVAVCGGTASRQDTKGGADAQVFKDFAAKALKDGKNWPMSTAETGGGKDTPKPETNDNATAVAKDLVEQLSSDEKTIVAGLLA</sequence>
<evidence type="ECO:0000256" key="1">
    <source>
        <dbReference type="SAM" id="MobiDB-lite"/>
    </source>
</evidence>
<organism evidence="2">
    <name type="scientific">Anaplasma phagocytophilum</name>
    <name type="common">Ehrlichia phagocytophila</name>
    <dbReference type="NCBI Taxonomy" id="948"/>
    <lineage>
        <taxon>Bacteria</taxon>
        <taxon>Pseudomonadati</taxon>
        <taxon>Pseudomonadota</taxon>
        <taxon>Alphaproteobacteria</taxon>
        <taxon>Rickettsiales</taxon>
        <taxon>Anaplasmataceae</taxon>
        <taxon>Anaplasma</taxon>
        <taxon>phagocytophilum group</taxon>
    </lineage>
</organism>